<feature type="transmembrane region" description="Helical" evidence="5">
    <location>
        <begin position="393"/>
        <end position="419"/>
    </location>
</feature>
<feature type="transmembrane region" description="Helical" evidence="5">
    <location>
        <begin position="234"/>
        <end position="253"/>
    </location>
</feature>
<evidence type="ECO:0000256" key="5">
    <source>
        <dbReference type="SAM" id="Phobius"/>
    </source>
</evidence>
<evidence type="ECO:0000256" key="2">
    <source>
        <dbReference type="ARBA" id="ARBA00022692"/>
    </source>
</evidence>
<dbReference type="OrthoDB" id="440755at2759"/>
<keyword evidence="3 5" id="KW-1133">Transmembrane helix</keyword>
<feature type="transmembrane region" description="Helical" evidence="5">
    <location>
        <begin position="38"/>
        <end position="63"/>
    </location>
</feature>
<keyword evidence="2 5" id="KW-0812">Transmembrane</keyword>
<comment type="caution">
    <text evidence="7">The sequence shown here is derived from an EMBL/GenBank/DDBJ whole genome shotgun (WGS) entry which is preliminary data.</text>
</comment>
<feature type="transmembrane region" description="Helical" evidence="5">
    <location>
        <begin position="164"/>
        <end position="182"/>
    </location>
</feature>
<gene>
    <name evidence="7" type="ORF">MVEN_01287800</name>
</gene>
<evidence type="ECO:0000313" key="7">
    <source>
        <dbReference type="EMBL" id="KAF7349873.1"/>
    </source>
</evidence>
<feature type="transmembrane region" description="Helical" evidence="5">
    <location>
        <begin position="259"/>
        <end position="283"/>
    </location>
</feature>
<evidence type="ECO:0000256" key="1">
    <source>
        <dbReference type="ARBA" id="ARBA00004141"/>
    </source>
</evidence>
<dbReference type="PROSITE" id="PS00217">
    <property type="entry name" value="SUGAR_TRANSPORT_2"/>
    <property type="match status" value="1"/>
</dbReference>
<feature type="transmembrane region" description="Helical" evidence="5">
    <location>
        <begin position="75"/>
        <end position="94"/>
    </location>
</feature>
<dbReference type="PANTHER" id="PTHR42718">
    <property type="entry name" value="MAJOR FACILITATOR SUPERFAMILY MULTIDRUG TRANSPORTER MFSC"/>
    <property type="match status" value="1"/>
</dbReference>
<feature type="transmembrane region" description="Helical" evidence="5">
    <location>
        <begin position="303"/>
        <end position="325"/>
    </location>
</feature>
<evidence type="ECO:0000256" key="3">
    <source>
        <dbReference type="ARBA" id="ARBA00022989"/>
    </source>
</evidence>
<dbReference type="Pfam" id="PF07690">
    <property type="entry name" value="MFS_1"/>
    <property type="match status" value="1"/>
</dbReference>
<protein>
    <submittedName>
        <fullName evidence="7">MFS general substrate transporter</fullName>
    </submittedName>
</protein>
<feature type="transmembrane region" description="Helical" evidence="5">
    <location>
        <begin position="472"/>
        <end position="491"/>
    </location>
</feature>
<accession>A0A8H7CWH3</accession>
<reference evidence="7" key="1">
    <citation type="submission" date="2020-05" db="EMBL/GenBank/DDBJ databases">
        <title>Mycena genomes resolve the evolution of fungal bioluminescence.</title>
        <authorList>
            <person name="Tsai I.J."/>
        </authorList>
    </citation>
    <scope>NUCLEOTIDE SEQUENCE</scope>
    <source>
        <strain evidence="7">CCC161011</strain>
    </source>
</reference>
<name>A0A8H7CWH3_9AGAR</name>
<dbReference type="InterPro" id="IPR005829">
    <property type="entry name" value="Sugar_transporter_CS"/>
</dbReference>
<keyword evidence="8" id="KW-1185">Reference proteome</keyword>
<feature type="domain" description="Major facilitator superfamily (MFS) profile" evidence="6">
    <location>
        <begin position="38"/>
        <end position="495"/>
    </location>
</feature>
<evidence type="ECO:0000313" key="8">
    <source>
        <dbReference type="Proteomes" id="UP000620124"/>
    </source>
</evidence>
<keyword evidence="4 5" id="KW-0472">Membrane</keyword>
<feature type="transmembrane region" description="Helical" evidence="5">
    <location>
        <begin position="340"/>
        <end position="361"/>
    </location>
</feature>
<dbReference type="PROSITE" id="PS50850">
    <property type="entry name" value="MFS"/>
    <property type="match status" value="1"/>
</dbReference>
<dbReference type="InterPro" id="IPR020846">
    <property type="entry name" value="MFS_dom"/>
</dbReference>
<dbReference type="Gene3D" id="1.20.1250.20">
    <property type="entry name" value="MFS general substrate transporter like domains"/>
    <property type="match status" value="2"/>
</dbReference>
<proteinExistence type="predicted"/>
<feature type="transmembrane region" description="Helical" evidence="5">
    <location>
        <begin position="136"/>
        <end position="152"/>
    </location>
</feature>
<organism evidence="7 8">
    <name type="scientific">Mycena venus</name>
    <dbReference type="NCBI Taxonomy" id="2733690"/>
    <lineage>
        <taxon>Eukaryota</taxon>
        <taxon>Fungi</taxon>
        <taxon>Dikarya</taxon>
        <taxon>Basidiomycota</taxon>
        <taxon>Agaricomycotina</taxon>
        <taxon>Agaricomycetes</taxon>
        <taxon>Agaricomycetidae</taxon>
        <taxon>Agaricales</taxon>
        <taxon>Marasmiineae</taxon>
        <taxon>Mycenaceae</taxon>
        <taxon>Mycena</taxon>
    </lineage>
</organism>
<dbReference type="SUPFAM" id="SSF103473">
    <property type="entry name" value="MFS general substrate transporter"/>
    <property type="match status" value="1"/>
</dbReference>
<dbReference type="InterPro" id="IPR036259">
    <property type="entry name" value="MFS_trans_sf"/>
</dbReference>
<feature type="transmembrane region" description="Helical" evidence="5">
    <location>
        <begin position="106"/>
        <end position="124"/>
    </location>
</feature>
<dbReference type="GO" id="GO:0022857">
    <property type="term" value="F:transmembrane transporter activity"/>
    <property type="evidence" value="ECO:0007669"/>
    <property type="project" value="InterPro"/>
</dbReference>
<dbReference type="PANTHER" id="PTHR42718:SF41">
    <property type="entry name" value="MFS TRANSPORTER OF UNKOWN SPECIFICITY (AFU_ORTHOLOGUE AFUA_5G09940)-RELATED"/>
    <property type="match status" value="1"/>
</dbReference>
<feature type="transmembrane region" description="Helical" evidence="5">
    <location>
        <begin position="202"/>
        <end position="222"/>
    </location>
</feature>
<evidence type="ECO:0000259" key="6">
    <source>
        <dbReference type="PROSITE" id="PS50850"/>
    </source>
</evidence>
<comment type="subcellular location">
    <subcellularLocation>
        <location evidence="1">Membrane</location>
        <topology evidence="1">Multi-pass membrane protein</topology>
    </subcellularLocation>
</comment>
<evidence type="ECO:0000256" key="4">
    <source>
        <dbReference type="ARBA" id="ARBA00023136"/>
    </source>
</evidence>
<dbReference type="EMBL" id="JACAZI010000010">
    <property type="protein sequence ID" value="KAF7349873.1"/>
    <property type="molecule type" value="Genomic_DNA"/>
</dbReference>
<feature type="transmembrane region" description="Helical" evidence="5">
    <location>
        <begin position="431"/>
        <end position="452"/>
    </location>
</feature>
<dbReference type="Proteomes" id="UP000620124">
    <property type="component" value="Unassembled WGS sequence"/>
</dbReference>
<dbReference type="InterPro" id="IPR011701">
    <property type="entry name" value="MFS"/>
</dbReference>
<sequence>MTDTRDITPSEKCPSKIPSTATLCETPTFKNGWQEFGFVLAVMLGQSFNLTPFGATLYARWLIADGLGVSGNNGQMSWIVAGFSITTGSFVLVGGRLGDVYGHRRVWILALAWSMIWNLVSGFARSPAFYDTARGLTGIGAGLMLPTAVALLGQTYPPGRKRNLAFGLFGTFADLSCALAPLSGAGGSVLEVLLAQLVNPQWIWWLHAIKNAVNLAIGILCIPDSIGVGLGGDVDWLGAFLGVSGLILFNFSFNQAPLAGWASPSVIAPVIIGIVTLLAFALWEIKGAKSPILPFGIWKAPTFLAVMSSAFLSFMSFGIFIYYHIQFIHDFRGTSALRGLAWLGPFTIDGFIAACLVAVLISRVPAQVIICAGLIAVMLANIVTMTAPVSGSYWAAPFVVAALLAPFGPDMTFTATQLVASNTVRRSEQGVAGSLVGTAFNYGMALGIGLGGTVEGYTNAGGTQPLRGLRGAMYLGCGMAVLGIIIVVLFVRVEKDRRDGYDDEKEVLPAKTPV</sequence>
<dbReference type="AlphaFoldDB" id="A0A8H7CWH3"/>
<dbReference type="GO" id="GO:0016020">
    <property type="term" value="C:membrane"/>
    <property type="evidence" value="ECO:0007669"/>
    <property type="project" value="UniProtKB-SubCell"/>
</dbReference>
<feature type="transmembrane region" description="Helical" evidence="5">
    <location>
        <begin position="368"/>
        <end position="387"/>
    </location>
</feature>